<dbReference type="STRING" id="346185.AAY42_13935"/>
<dbReference type="Proteomes" id="UP000050827">
    <property type="component" value="Unassembled WGS sequence"/>
</dbReference>
<dbReference type="RefSeq" id="WP_055396265.1">
    <property type="nucleotide sequence ID" value="NZ_LCTZ01000002.1"/>
</dbReference>
<dbReference type="OrthoDB" id="1177316at2"/>
<sequence>MIKTYIEKLSVFTVLMVIFSSCDIERLESAQETAEGGGTIETFTAYTIDSTDPTGSNVYGRIVFWKTDLDQTLVQISLYNTIADIMHPAVLINGVAGAGTTTLLALDEVDGSTGELSDNKFFLISDTAFYDSILTLDAHVSISLSPSDDTIVATGDIGANADPVDSN</sequence>
<dbReference type="EMBL" id="LCTZ01000002">
    <property type="protein sequence ID" value="KQC30864.1"/>
    <property type="molecule type" value="Genomic_DNA"/>
</dbReference>
<accession>A0A0Q1DPC7</accession>
<keyword evidence="2" id="KW-1185">Reference proteome</keyword>
<gene>
    <name evidence="1" type="ORF">AAY42_13935</name>
</gene>
<dbReference type="AlphaFoldDB" id="A0A0Q1DPC7"/>
<name>A0A0Q1DPC7_9FLAO</name>
<evidence type="ECO:0000313" key="2">
    <source>
        <dbReference type="Proteomes" id="UP000050827"/>
    </source>
</evidence>
<reference evidence="1 2" key="1">
    <citation type="submission" date="2015-04" db="EMBL/GenBank/DDBJ databases">
        <title>Complete genome of flavobacterium.</title>
        <authorList>
            <person name="Kwon Y.M."/>
            <person name="Kim S.-J."/>
        </authorList>
    </citation>
    <scope>NUCLEOTIDE SEQUENCE [LARGE SCALE GENOMIC DNA]</scope>
    <source>
        <strain evidence="1 2">DK169</strain>
    </source>
</reference>
<comment type="caution">
    <text evidence="1">The sequence shown here is derived from an EMBL/GenBank/DDBJ whole genome shotgun (WGS) entry which is preliminary data.</text>
</comment>
<protein>
    <recommendedName>
        <fullName evidence="3">CHRD domain-containing protein</fullName>
    </recommendedName>
</protein>
<dbReference type="PROSITE" id="PS51257">
    <property type="entry name" value="PROKAR_LIPOPROTEIN"/>
    <property type="match status" value="1"/>
</dbReference>
<organism evidence="1 2">
    <name type="scientific">Flagellimonas eckloniae</name>
    <dbReference type="NCBI Taxonomy" id="346185"/>
    <lineage>
        <taxon>Bacteria</taxon>
        <taxon>Pseudomonadati</taxon>
        <taxon>Bacteroidota</taxon>
        <taxon>Flavobacteriia</taxon>
        <taxon>Flavobacteriales</taxon>
        <taxon>Flavobacteriaceae</taxon>
        <taxon>Flagellimonas</taxon>
    </lineage>
</organism>
<evidence type="ECO:0000313" key="1">
    <source>
        <dbReference type="EMBL" id="KQC30864.1"/>
    </source>
</evidence>
<evidence type="ECO:0008006" key="3">
    <source>
        <dbReference type="Google" id="ProtNLM"/>
    </source>
</evidence>
<proteinExistence type="predicted"/>